<evidence type="ECO:0000313" key="1">
    <source>
        <dbReference type="EMBL" id="CAH1098846.1"/>
    </source>
</evidence>
<name>A0A9P0CIT5_9CUCU</name>
<accession>A0A9P0CIT5</accession>
<protein>
    <recommendedName>
        <fullName evidence="3">Transmembrane protein 164</fullName>
    </recommendedName>
</protein>
<dbReference type="Pfam" id="PF14808">
    <property type="entry name" value="TMEM164"/>
    <property type="match status" value="1"/>
</dbReference>
<gene>
    <name evidence="1" type="ORF">PSYICH_LOCUS1415</name>
</gene>
<keyword evidence="2" id="KW-1185">Reference proteome</keyword>
<reference evidence="1" key="1">
    <citation type="submission" date="2022-01" db="EMBL/GenBank/DDBJ databases">
        <authorList>
            <person name="King R."/>
        </authorList>
    </citation>
    <scope>NUCLEOTIDE SEQUENCE</scope>
</reference>
<evidence type="ECO:0008006" key="3">
    <source>
        <dbReference type="Google" id="ProtNLM"/>
    </source>
</evidence>
<proteinExistence type="predicted"/>
<evidence type="ECO:0000313" key="2">
    <source>
        <dbReference type="Proteomes" id="UP001153636"/>
    </source>
</evidence>
<sequence>MDWIHSGVSTAVPRNAGQECADYLNPKWRIIESILALSFAGWLIYTCYPKLSLPKRIYVRKDSNERRTLLVLMCIVLGLEIGYKFSTKTVIFLLNPCHITTAIQIYMLAAKPSKIVTALFRFHLNLMNGPVLAYMFPETDTRILPLERSVYWIQHGLMFVVPYHLLRLGGEFNIEDTWDMSWCGVSYGINLIYHFVVLQGFSIPTKVNLNHMLCPAILDPFESQLYRSAAVAHQAIMCPLLCKLYSSIATYCKKVQSARVTP</sequence>
<organism evidence="1 2">
    <name type="scientific">Psylliodes chrysocephalus</name>
    <dbReference type="NCBI Taxonomy" id="3402493"/>
    <lineage>
        <taxon>Eukaryota</taxon>
        <taxon>Metazoa</taxon>
        <taxon>Ecdysozoa</taxon>
        <taxon>Arthropoda</taxon>
        <taxon>Hexapoda</taxon>
        <taxon>Insecta</taxon>
        <taxon>Pterygota</taxon>
        <taxon>Neoptera</taxon>
        <taxon>Endopterygota</taxon>
        <taxon>Coleoptera</taxon>
        <taxon>Polyphaga</taxon>
        <taxon>Cucujiformia</taxon>
        <taxon>Chrysomeloidea</taxon>
        <taxon>Chrysomelidae</taxon>
        <taxon>Galerucinae</taxon>
        <taxon>Alticini</taxon>
        <taxon>Psylliodes</taxon>
    </lineage>
</organism>
<dbReference type="Proteomes" id="UP001153636">
    <property type="component" value="Chromosome 1"/>
</dbReference>
<dbReference type="PANTHER" id="PTHR20948:SF2">
    <property type="entry name" value="TRANSMEMBRANE PROTEIN 164"/>
    <property type="match status" value="1"/>
</dbReference>
<dbReference type="AlphaFoldDB" id="A0A9P0CIT5"/>
<dbReference type="PANTHER" id="PTHR20948">
    <property type="entry name" value="TRANSMEMBRANE PROTEIN 164"/>
    <property type="match status" value="1"/>
</dbReference>
<dbReference type="InterPro" id="IPR026508">
    <property type="entry name" value="TMEM164"/>
</dbReference>
<dbReference type="OrthoDB" id="17328at2759"/>
<dbReference type="EMBL" id="OV651813">
    <property type="protein sequence ID" value="CAH1098846.1"/>
    <property type="molecule type" value="Genomic_DNA"/>
</dbReference>